<keyword evidence="13" id="KW-1185">Reference proteome</keyword>
<organism evidence="12 13">
    <name type="scientific">Cyanidioschyzon merolae (strain NIES-3377 / 10D)</name>
    <name type="common">Unicellular red alga</name>
    <dbReference type="NCBI Taxonomy" id="280699"/>
    <lineage>
        <taxon>Eukaryota</taxon>
        <taxon>Rhodophyta</taxon>
        <taxon>Bangiophyceae</taxon>
        <taxon>Cyanidiales</taxon>
        <taxon>Cyanidiaceae</taxon>
        <taxon>Cyanidioschyzon</taxon>
    </lineage>
</organism>
<keyword evidence="3" id="KW-0554">One-carbon metabolism</keyword>
<dbReference type="NCBIfam" id="NF010783">
    <property type="entry name" value="PRK14186.1"/>
    <property type="match status" value="1"/>
</dbReference>
<reference evidence="12 13" key="2">
    <citation type="journal article" date="2007" name="BMC Biol.">
        <title>A 100%-complete sequence reveals unusually simple genomic features in the hot-spring red alga Cyanidioschyzon merolae.</title>
        <authorList>
            <person name="Nozaki H."/>
            <person name="Takano H."/>
            <person name="Misumi O."/>
            <person name="Terasawa K."/>
            <person name="Matsuzaki M."/>
            <person name="Maruyama S."/>
            <person name="Nishida K."/>
            <person name="Yagisawa F."/>
            <person name="Yoshida Y."/>
            <person name="Fujiwara T."/>
            <person name="Takio S."/>
            <person name="Tamura K."/>
            <person name="Chung S.J."/>
            <person name="Nakamura S."/>
            <person name="Kuroiwa H."/>
            <person name="Tanaka K."/>
            <person name="Sato N."/>
            <person name="Kuroiwa T."/>
        </authorList>
    </citation>
    <scope>NUCLEOTIDE SEQUENCE [LARGE SCALE GENOMIC DNA]</scope>
    <source>
        <strain evidence="12 13">10D</strain>
    </source>
</reference>
<dbReference type="eggNOG" id="KOG0089">
    <property type="taxonomic scope" value="Eukaryota"/>
</dbReference>
<dbReference type="HAMAP" id="MF_01576">
    <property type="entry name" value="THF_DHG_CYH"/>
    <property type="match status" value="1"/>
</dbReference>
<evidence type="ECO:0000256" key="7">
    <source>
        <dbReference type="ARBA" id="ARBA00023268"/>
    </source>
</evidence>
<dbReference type="Proteomes" id="UP000007014">
    <property type="component" value="Chromosome 18"/>
</dbReference>
<dbReference type="PROSITE" id="PS00767">
    <property type="entry name" value="THF_DHG_CYH_2"/>
    <property type="match status" value="1"/>
</dbReference>
<dbReference type="PRINTS" id="PR00085">
    <property type="entry name" value="THFDHDRGNASE"/>
</dbReference>
<dbReference type="KEGG" id="cme:CYME_CMR167C"/>
<dbReference type="SUPFAM" id="SSF51735">
    <property type="entry name" value="NAD(P)-binding Rossmann-fold domains"/>
    <property type="match status" value="1"/>
</dbReference>
<dbReference type="STRING" id="280699.M1VB28"/>
<dbReference type="NCBIfam" id="NF008058">
    <property type="entry name" value="PRK10792.1"/>
    <property type="match status" value="1"/>
</dbReference>
<evidence type="ECO:0000256" key="8">
    <source>
        <dbReference type="ARBA" id="ARBA00036357"/>
    </source>
</evidence>
<comment type="pathway">
    <text evidence="1">One-carbon metabolism; tetrahydrofolate interconversion.</text>
</comment>
<dbReference type="Pfam" id="PF00763">
    <property type="entry name" value="THF_DHG_CYH"/>
    <property type="match status" value="1"/>
</dbReference>
<evidence type="ECO:0000313" key="12">
    <source>
        <dbReference type="EMBL" id="BAM82414.1"/>
    </source>
</evidence>
<evidence type="ECO:0000313" key="13">
    <source>
        <dbReference type="Proteomes" id="UP000007014"/>
    </source>
</evidence>
<dbReference type="GO" id="GO:0005829">
    <property type="term" value="C:cytosol"/>
    <property type="evidence" value="ECO:0007669"/>
    <property type="project" value="TreeGrafter"/>
</dbReference>
<evidence type="ECO:0000259" key="11">
    <source>
        <dbReference type="Pfam" id="PF02882"/>
    </source>
</evidence>
<evidence type="ECO:0000256" key="5">
    <source>
        <dbReference type="ARBA" id="ARBA00022857"/>
    </source>
</evidence>
<keyword evidence="5" id="KW-0521">NADP</keyword>
<comment type="catalytic activity">
    <reaction evidence="8">
        <text>(6R)-5,10-methenyltetrahydrofolate + H2O = (6R)-10-formyltetrahydrofolate + H(+)</text>
        <dbReference type="Rhea" id="RHEA:23700"/>
        <dbReference type="ChEBI" id="CHEBI:15377"/>
        <dbReference type="ChEBI" id="CHEBI:15378"/>
        <dbReference type="ChEBI" id="CHEBI:57455"/>
        <dbReference type="ChEBI" id="CHEBI:195366"/>
        <dbReference type="EC" id="3.5.4.9"/>
    </reaction>
</comment>
<dbReference type="GO" id="GO:0004477">
    <property type="term" value="F:methenyltetrahydrofolate cyclohydrolase activity"/>
    <property type="evidence" value="ECO:0007669"/>
    <property type="project" value="UniProtKB-EC"/>
</dbReference>
<protein>
    <submittedName>
        <fullName evidence="12">Methylenetetrahydrofolate dehydrogenase / methenyltetrahydrofolate cyclohydrolase</fullName>
    </submittedName>
</protein>
<dbReference type="PANTHER" id="PTHR48099">
    <property type="entry name" value="C-1-TETRAHYDROFOLATE SYNTHASE, CYTOPLASMIC-RELATED"/>
    <property type="match status" value="1"/>
</dbReference>
<evidence type="ECO:0000256" key="1">
    <source>
        <dbReference type="ARBA" id="ARBA00004777"/>
    </source>
</evidence>
<dbReference type="InterPro" id="IPR020630">
    <property type="entry name" value="THF_DH/CycHdrlase_cat_dom"/>
</dbReference>
<dbReference type="InterPro" id="IPR046346">
    <property type="entry name" value="Aminoacid_DH-like_N_sf"/>
</dbReference>
<dbReference type="AlphaFoldDB" id="M1VB28"/>
<dbReference type="PANTHER" id="PTHR48099:SF5">
    <property type="entry name" value="C-1-TETRAHYDROFOLATE SYNTHASE, CYTOPLASMIC"/>
    <property type="match status" value="1"/>
</dbReference>
<name>M1VB28_CYAM1</name>
<accession>M1VB28</accession>
<dbReference type="Pfam" id="PF02882">
    <property type="entry name" value="THF_DHG_CYH_C"/>
    <property type="match status" value="1"/>
</dbReference>
<dbReference type="InterPro" id="IPR020631">
    <property type="entry name" value="THF_DH/CycHdrlase_NAD-bd_dom"/>
</dbReference>
<dbReference type="GO" id="GO:0004488">
    <property type="term" value="F:methylenetetrahydrofolate dehydrogenase (NADP+) activity"/>
    <property type="evidence" value="ECO:0007669"/>
    <property type="project" value="InterPro"/>
</dbReference>
<dbReference type="OMA" id="VCHILTK"/>
<dbReference type="RefSeq" id="XP_005538450.1">
    <property type="nucleotide sequence ID" value="XM_005538393.1"/>
</dbReference>
<dbReference type="SUPFAM" id="SSF53223">
    <property type="entry name" value="Aminoacid dehydrogenase-like, N-terminal domain"/>
    <property type="match status" value="1"/>
</dbReference>
<evidence type="ECO:0000256" key="9">
    <source>
        <dbReference type="ARBA" id="ARBA00061364"/>
    </source>
</evidence>
<dbReference type="FunFam" id="3.40.50.10860:FF:000001">
    <property type="entry name" value="Bifunctional protein FolD"/>
    <property type="match status" value="1"/>
</dbReference>
<dbReference type="Gene3D" id="3.40.50.10860">
    <property type="entry name" value="Leucine Dehydrogenase, chain A, domain 1"/>
    <property type="match status" value="1"/>
</dbReference>
<feature type="domain" description="Tetrahydrofolate dehydrogenase/cyclohydrolase catalytic" evidence="10">
    <location>
        <begin position="120"/>
        <end position="235"/>
    </location>
</feature>
<keyword evidence="7" id="KW-0511">Multifunctional enzyme</keyword>
<evidence type="ECO:0000256" key="3">
    <source>
        <dbReference type="ARBA" id="ARBA00022563"/>
    </source>
</evidence>
<evidence type="ECO:0000256" key="2">
    <source>
        <dbReference type="ARBA" id="ARBA00011738"/>
    </source>
</evidence>
<dbReference type="Gramene" id="CMR167CT">
    <property type="protein sequence ID" value="CMR167CT"/>
    <property type="gene ID" value="CMR167C"/>
</dbReference>
<gene>
    <name evidence="12" type="ORF">CYME_CMR167C</name>
</gene>
<dbReference type="GO" id="GO:0035999">
    <property type="term" value="P:tetrahydrofolate interconversion"/>
    <property type="evidence" value="ECO:0007669"/>
    <property type="project" value="TreeGrafter"/>
</dbReference>
<dbReference type="EMBL" id="AP006500">
    <property type="protein sequence ID" value="BAM82414.1"/>
    <property type="molecule type" value="Genomic_DNA"/>
</dbReference>
<reference evidence="12 13" key="1">
    <citation type="journal article" date="2004" name="Nature">
        <title>Genome sequence of the ultrasmall unicellular red alga Cyanidioschyzon merolae 10D.</title>
        <authorList>
            <person name="Matsuzaki M."/>
            <person name="Misumi O."/>
            <person name="Shin-i T."/>
            <person name="Maruyama S."/>
            <person name="Takahara M."/>
            <person name="Miyagishima S."/>
            <person name="Mori T."/>
            <person name="Nishida K."/>
            <person name="Yagisawa F."/>
            <person name="Nishida K."/>
            <person name="Yoshida Y."/>
            <person name="Nishimura Y."/>
            <person name="Nakao S."/>
            <person name="Kobayashi T."/>
            <person name="Momoyama Y."/>
            <person name="Higashiyama T."/>
            <person name="Minoda A."/>
            <person name="Sano M."/>
            <person name="Nomoto H."/>
            <person name="Oishi K."/>
            <person name="Hayashi H."/>
            <person name="Ohta F."/>
            <person name="Nishizaka S."/>
            <person name="Haga S."/>
            <person name="Miura S."/>
            <person name="Morishita T."/>
            <person name="Kabeya Y."/>
            <person name="Terasawa K."/>
            <person name="Suzuki Y."/>
            <person name="Ishii Y."/>
            <person name="Asakawa S."/>
            <person name="Takano H."/>
            <person name="Ohta N."/>
            <person name="Kuroiwa H."/>
            <person name="Tanaka K."/>
            <person name="Shimizu N."/>
            <person name="Sugano S."/>
            <person name="Sato N."/>
            <person name="Nozaki H."/>
            <person name="Ogasawara N."/>
            <person name="Kohara Y."/>
            <person name="Kuroiwa T."/>
        </authorList>
    </citation>
    <scope>NUCLEOTIDE SEQUENCE [LARGE SCALE GENOMIC DNA]</scope>
    <source>
        <strain evidence="12 13">10D</strain>
    </source>
</reference>
<dbReference type="InterPro" id="IPR000672">
    <property type="entry name" value="THF_DH/CycHdrlase"/>
</dbReference>
<keyword evidence="4" id="KW-0378">Hydrolase</keyword>
<dbReference type="HOGENOM" id="CLU_034045_1_2_1"/>
<dbReference type="FunFam" id="3.40.50.720:FF:000006">
    <property type="entry name" value="Bifunctional protein FolD"/>
    <property type="match status" value="1"/>
</dbReference>
<dbReference type="InterPro" id="IPR020867">
    <property type="entry name" value="THF_DH/CycHdrlase_CS"/>
</dbReference>
<evidence type="ECO:0000256" key="4">
    <source>
        <dbReference type="ARBA" id="ARBA00022801"/>
    </source>
</evidence>
<comment type="subunit">
    <text evidence="2">Homodimer.</text>
</comment>
<proteinExistence type="inferred from homology"/>
<feature type="domain" description="Tetrahydrofolate dehydrogenase/cyclohydrolase NAD(P)-binding" evidence="11">
    <location>
        <begin position="258"/>
        <end position="406"/>
    </location>
</feature>
<dbReference type="GeneID" id="16996679"/>
<evidence type="ECO:0000259" key="10">
    <source>
        <dbReference type="Pfam" id="PF00763"/>
    </source>
</evidence>
<dbReference type="Gene3D" id="3.40.50.720">
    <property type="entry name" value="NAD(P)-binding Rossmann-like Domain"/>
    <property type="match status" value="1"/>
</dbReference>
<evidence type="ECO:0000256" key="6">
    <source>
        <dbReference type="ARBA" id="ARBA00023002"/>
    </source>
</evidence>
<keyword evidence="6" id="KW-0560">Oxidoreductase</keyword>
<dbReference type="OrthoDB" id="5126881at2759"/>
<sequence length="409" mass="44206">MGNAPRVGLRTTAPVVLQHSPSGTRYLAPGFTPQGSWFGQRCSGRQRTPGSRVASAQCSRRRRYRFAAAAAEHARLPAEQRVALRLQLGSFSDTGTLKHPVQSLGPPVAMQNHSAASRLLDGKAIANQVKNEIGGRVRELSNQYGRVPGLAVIIVGSRTDSQTYVRNKRKACEEVGIHSLLFALEESVSEEELTSLVRRLNADDSIDGILIQLPLPEHIKSERVLQEISLEKDVDGFHPLNIGRLCLKSPLYPPLAIACTPRGCLELLDRASVKIEGKHAVVLGRSNVVGLPMALLLLQRNATVTVCHSRTADIAEQVGRADIVVAAIGRANFVKGSWIKPGAVVIDVGINSVPDESAPRGYRLVGDVEFDTAKERAALITPVPGGVGPMTIAMLLLNTLQAFERRFKS</sequence>
<comment type="similarity">
    <text evidence="9">Belongs to the tetrahydrofolate dehydrogenase/cyclohydrolase family.</text>
</comment>
<dbReference type="CDD" id="cd01080">
    <property type="entry name" value="NAD_bind_m-THF_DH_Cyclohyd"/>
    <property type="match status" value="1"/>
</dbReference>
<dbReference type="InterPro" id="IPR036291">
    <property type="entry name" value="NAD(P)-bd_dom_sf"/>
</dbReference>